<evidence type="ECO:0000256" key="2">
    <source>
        <dbReference type="ARBA" id="ARBA00023002"/>
    </source>
</evidence>
<name>A0A4U8W894_9NOCA</name>
<accession>A0A4U8W894</accession>
<dbReference type="InterPro" id="IPR036291">
    <property type="entry name" value="NAD(P)-bd_dom_sf"/>
</dbReference>
<dbReference type="Proteomes" id="UP000290439">
    <property type="component" value="Chromosome"/>
</dbReference>
<dbReference type="AlphaFoldDB" id="A0A4U8W894"/>
<dbReference type="FunFam" id="3.40.50.720:FF:000084">
    <property type="entry name" value="Short-chain dehydrogenase reductase"/>
    <property type="match status" value="1"/>
</dbReference>
<feature type="domain" description="NAD-dependent epimerase/dehydratase" evidence="3">
    <location>
        <begin position="284"/>
        <end position="494"/>
    </location>
</feature>
<dbReference type="EC" id="1.1.1.100" evidence="4"/>
<dbReference type="Gene3D" id="3.40.50.720">
    <property type="entry name" value="NAD(P)-binding Rossmann-like Domain"/>
    <property type="match status" value="2"/>
</dbReference>
<evidence type="ECO:0000259" key="3">
    <source>
        <dbReference type="Pfam" id="PF01370"/>
    </source>
</evidence>
<dbReference type="PANTHER" id="PTHR43477">
    <property type="entry name" value="DIHYDROANTICAPSIN 7-DEHYDROGENASE"/>
    <property type="match status" value="1"/>
</dbReference>
<dbReference type="EMBL" id="LR215973">
    <property type="protein sequence ID" value="VFA97878.1"/>
    <property type="molecule type" value="Genomic_DNA"/>
</dbReference>
<evidence type="ECO:0000313" key="4">
    <source>
        <dbReference type="EMBL" id="VFA97878.1"/>
    </source>
</evidence>
<dbReference type="PRINTS" id="PR00080">
    <property type="entry name" value="SDRFAMILY"/>
</dbReference>
<organism evidence="4 5">
    <name type="scientific">Nocardia cyriacigeorgica</name>
    <dbReference type="NCBI Taxonomy" id="135487"/>
    <lineage>
        <taxon>Bacteria</taxon>
        <taxon>Bacillati</taxon>
        <taxon>Actinomycetota</taxon>
        <taxon>Actinomycetes</taxon>
        <taxon>Mycobacteriales</taxon>
        <taxon>Nocardiaceae</taxon>
        <taxon>Nocardia</taxon>
    </lineage>
</organism>
<reference evidence="4 5" key="1">
    <citation type="submission" date="2019-02" db="EMBL/GenBank/DDBJ databases">
        <authorList>
            <consortium name="Pathogen Informatics"/>
        </authorList>
    </citation>
    <scope>NUCLEOTIDE SEQUENCE [LARGE SCALE GENOMIC DNA]</scope>
    <source>
        <strain evidence="4 5">3012STDY6756504</strain>
    </source>
</reference>
<dbReference type="Pfam" id="PF13561">
    <property type="entry name" value="adh_short_C2"/>
    <property type="match status" value="1"/>
</dbReference>
<sequence>MTDHTSFAPGALLAGRRAVVTGGAAGIGAAVVRAFASHGAEVLVADIEPIGSAEFDRAAGGSIAHIEWDVRVVPCPPELAEHRPDVLVNNVGHYLQPPHTFAANAPSLWEQLHDINFGQVLRLTHALLPGMIERGRGSIINLTTVEAHRAMPGHAVYSGYKAALTAFTRSLAAEVGPSGIRVNAIAPDLIESPQVPYDKLVPEADRHLWPTWSPLGGPGRPEDVAGVALFLASELSRFVTGGTVHVDGGTHAAGWLGAAPVRRLDQPSPKPLNRHTESDVEMKILVIGGTGMIGAHAALHLREHGDEVTVAARGPIPDSSPVAGFPLLTGDYTVPTFTPEQLSRFDGIVFAAGQDFRHMSAGDDLHTFWENTQSVGVPRFAALAKQAGVGRFVQVGSYYHQLRPDLADDNPYIAARKAADEGARALADRSFTVCTLNPPSIIGAVPGASARRYRRMVSWAADNEPGIPDFAPAGGTNFMSAASLAQAIRGALHTGESGAAYLVGDQNLSYRQFFQMMVDAAGGERTIGERDEQHPLLPDTAIVQGRGNTLAYEPDPDVVLRLGYTRDDCTRAIEELIDVVRACAP</sequence>
<evidence type="ECO:0000256" key="1">
    <source>
        <dbReference type="ARBA" id="ARBA00006484"/>
    </source>
</evidence>
<protein>
    <submittedName>
        <fullName evidence="4">3-oxoacyl-[acyl-carrier-protein] reductase FabG</fullName>
        <ecNumber evidence="4">1.1.1.100</ecNumber>
    </submittedName>
</protein>
<proteinExistence type="inferred from homology"/>
<dbReference type="Pfam" id="PF01370">
    <property type="entry name" value="Epimerase"/>
    <property type="match status" value="1"/>
</dbReference>
<dbReference type="InterPro" id="IPR002347">
    <property type="entry name" value="SDR_fam"/>
</dbReference>
<dbReference type="InterPro" id="IPR051122">
    <property type="entry name" value="SDR_DHRS6-like"/>
</dbReference>
<dbReference type="PANTHER" id="PTHR43477:SF1">
    <property type="entry name" value="DIHYDROANTICAPSIN 7-DEHYDROGENASE"/>
    <property type="match status" value="1"/>
</dbReference>
<dbReference type="CDD" id="cd05233">
    <property type="entry name" value="SDR_c"/>
    <property type="match status" value="1"/>
</dbReference>
<keyword evidence="2 4" id="KW-0560">Oxidoreductase</keyword>
<comment type="similarity">
    <text evidence="1">Belongs to the short-chain dehydrogenases/reductases (SDR) family.</text>
</comment>
<dbReference type="InterPro" id="IPR001509">
    <property type="entry name" value="Epimerase_deHydtase"/>
</dbReference>
<dbReference type="SUPFAM" id="SSF51735">
    <property type="entry name" value="NAD(P)-binding Rossmann-fold domains"/>
    <property type="match status" value="2"/>
</dbReference>
<gene>
    <name evidence="4" type="primary">fabG_6</name>
    <name evidence="4" type="ORF">NCTC10797_01643</name>
</gene>
<dbReference type="GO" id="GO:0004316">
    <property type="term" value="F:3-oxoacyl-[acyl-carrier-protein] reductase (NADPH) activity"/>
    <property type="evidence" value="ECO:0007669"/>
    <property type="project" value="UniProtKB-EC"/>
</dbReference>
<evidence type="ECO:0000313" key="5">
    <source>
        <dbReference type="Proteomes" id="UP000290439"/>
    </source>
</evidence>
<dbReference type="PRINTS" id="PR00081">
    <property type="entry name" value="GDHRDH"/>
</dbReference>